<organism evidence="1 2">
    <name type="scientific">Laedolimicola ammoniilytica</name>
    <dbReference type="NCBI Taxonomy" id="2981771"/>
    <lineage>
        <taxon>Bacteria</taxon>
        <taxon>Bacillati</taxon>
        <taxon>Bacillota</taxon>
        <taxon>Clostridia</taxon>
        <taxon>Lachnospirales</taxon>
        <taxon>Lachnospiraceae</taxon>
        <taxon>Laedolimicola</taxon>
    </lineage>
</organism>
<dbReference type="EMBL" id="JAOQKC010000002">
    <property type="protein sequence ID" value="MCU6695621.1"/>
    <property type="molecule type" value="Genomic_DNA"/>
</dbReference>
<proteinExistence type="predicted"/>
<evidence type="ECO:0000313" key="1">
    <source>
        <dbReference type="EMBL" id="MCU6695621.1"/>
    </source>
</evidence>
<comment type="caution">
    <text evidence="1">The sequence shown here is derived from an EMBL/GenBank/DDBJ whole genome shotgun (WGS) entry which is preliminary data.</text>
</comment>
<reference evidence="1 2" key="1">
    <citation type="journal article" date="2021" name="ISME Commun">
        <title>Automated analysis of genomic sequences facilitates high-throughput and comprehensive description of bacteria.</title>
        <authorList>
            <person name="Hitch T.C.A."/>
        </authorList>
    </citation>
    <scope>NUCLEOTIDE SEQUENCE [LARGE SCALE GENOMIC DNA]</scope>
    <source>
        <strain evidence="1 2">Sanger_04</strain>
    </source>
</reference>
<dbReference type="Proteomes" id="UP001652461">
    <property type="component" value="Unassembled WGS sequence"/>
</dbReference>
<protein>
    <submittedName>
        <fullName evidence="1">Uncharacterized protein</fullName>
    </submittedName>
</protein>
<sequence>MRTVCISLKELYEEKGAELFYGGHIEHRQEGDTEYYDLRKPVDNLYLACDGEKCRIIHEDNKMVILETVDTQMRIYLTREEYQIATFS</sequence>
<keyword evidence="2" id="KW-1185">Reference proteome</keyword>
<dbReference type="RefSeq" id="WP_262670586.1">
    <property type="nucleotide sequence ID" value="NZ_JAOQKC010000002.1"/>
</dbReference>
<evidence type="ECO:0000313" key="2">
    <source>
        <dbReference type="Proteomes" id="UP001652461"/>
    </source>
</evidence>
<accession>A0ABT2RTJ3</accession>
<gene>
    <name evidence="1" type="ORF">OCV63_01755</name>
</gene>
<name>A0ABT2RTJ3_9FIRM</name>